<keyword evidence="1" id="KW-0723">Serine/threonine-protein kinase</keyword>
<dbReference type="GO" id="GO:0004674">
    <property type="term" value="F:protein serine/threonine kinase activity"/>
    <property type="evidence" value="ECO:0007669"/>
    <property type="project" value="UniProtKB-KW"/>
</dbReference>
<dbReference type="InterPro" id="IPR003594">
    <property type="entry name" value="HATPase_dom"/>
</dbReference>
<dbReference type="CDD" id="cd16936">
    <property type="entry name" value="HATPase_RsbW-like"/>
    <property type="match status" value="1"/>
</dbReference>
<dbReference type="PANTHER" id="PTHR35526">
    <property type="entry name" value="ANTI-SIGMA-F FACTOR RSBW-RELATED"/>
    <property type="match status" value="1"/>
</dbReference>
<evidence type="ECO:0000313" key="4">
    <source>
        <dbReference type="Proteomes" id="UP000462055"/>
    </source>
</evidence>
<dbReference type="InterPro" id="IPR036890">
    <property type="entry name" value="HATPase_C_sf"/>
</dbReference>
<dbReference type="InterPro" id="IPR050267">
    <property type="entry name" value="Anti-sigma-factor_SerPK"/>
</dbReference>
<evidence type="ECO:0000313" key="3">
    <source>
        <dbReference type="EMBL" id="MWA05469.1"/>
    </source>
</evidence>
<keyword evidence="4" id="KW-1185">Reference proteome</keyword>
<dbReference type="Gene3D" id="3.30.565.10">
    <property type="entry name" value="Histidine kinase-like ATPase, C-terminal domain"/>
    <property type="match status" value="1"/>
</dbReference>
<protein>
    <recommendedName>
        <fullName evidence="2">Histidine kinase/HSP90-like ATPase domain-containing protein</fullName>
    </recommendedName>
</protein>
<dbReference type="PANTHER" id="PTHR35526:SF3">
    <property type="entry name" value="ANTI-SIGMA-F FACTOR RSBW"/>
    <property type="match status" value="1"/>
</dbReference>
<sequence>MLAIRGPPKGMPAPRVDHGELRGDRIVVPSGGEPPATGEEAMIVPSAMTEPETRPPVAGEPARAEVLGLAALPSAVPVARYFAHALLGAWRLAEPYGWACRQVLSELVSNALEATGEPGGAPLRLETCDVAMILLRFQCSPAHLIVEVRDGSSECPRVSNAAPLDESGRGLALAGALASEWGVYGVAQGKVVWAAWQLA</sequence>
<evidence type="ECO:0000256" key="1">
    <source>
        <dbReference type="ARBA" id="ARBA00022527"/>
    </source>
</evidence>
<comment type="caution">
    <text evidence="3">The sequence shown here is derived from an EMBL/GenBank/DDBJ whole genome shotgun (WGS) entry which is preliminary data.</text>
</comment>
<feature type="domain" description="Histidine kinase/HSP90-like ATPase" evidence="2">
    <location>
        <begin position="70"/>
        <end position="196"/>
    </location>
</feature>
<dbReference type="Proteomes" id="UP000462055">
    <property type="component" value="Unassembled WGS sequence"/>
</dbReference>
<dbReference type="Pfam" id="PF13581">
    <property type="entry name" value="HATPase_c_2"/>
    <property type="match status" value="1"/>
</dbReference>
<proteinExistence type="predicted"/>
<organism evidence="3 4">
    <name type="scientific">Actinomadura physcomitrii</name>
    <dbReference type="NCBI Taxonomy" id="2650748"/>
    <lineage>
        <taxon>Bacteria</taxon>
        <taxon>Bacillati</taxon>
        <taxon>Actinomycetota</taxon>
        <taxon>Actinomycetes</taxon>
        <taxon>Streptosporangiales</taxon>
        <taxon>Thermomonosporaceae</taxon>
        <taxon>Actinomadura</taxon>
    </lineage>
</organism>
<keyword evidence="1" id="KW-0808">Transferase</keyword>
<evidence type="ECO:0000259" key="2">
    <source>
        <dbReference type="Pfam" id="PF13581"/>
    </source>
</evidence>
<reference evidence="3" key="1">
    <citation type="submission" date="2019-12" db="EMBL/GenBank/DDBJ databases">
        <title>Actinomadura physcomitrii sp. nov., a novel actinomycete isolated from moss [Physcomitrium sphaericum (Ludw) Fuernr].</title>
        <authorList>
            <person name="Zhuang X."/>
        </authorList>
    </citation>
    <scope>NUCLEOTIDE SEQUENCE [LARGE SCALE GENOMIC DNA]</scope>
    <source>
        <strain evidence="3">LD22</strain>
    </source>
</reference>
<dbReference type="SUPFAM" id="SSF55874">
    <property type="entry name" value="ATPase domain of HSP90 chaperone/DNA topoisomerase II/histidine kinase"/>
    <property type="match status" value="1"/>
</dbReference>
<dbReference type="EMBL" id="WBMS02000038">
    <property type="protein sequence ID" value="MWA05469.1"/>
    <property type="molecule type" value="Genomic_DNA"/>
</dbReference>
<name>A0A6I4MRQ3_9ACTN</name>
<dbReference type="AlphaFoldDB" id="A0A6I4MRQ3"/>
<gene>
    <name evidence="3" type="ORF">F8568_034920</name>
</gene>
<keyword evidence="1" id="KW-0418">Kinase</keyword>
<accession>A0A6I4MRQ3</accession>